<dbReference type="InterPro" id="IPR004181">
    <property type="entry name" value="Znf_MIZ"/>
</dbReference>
<dbReference type="GO" id="GO:0005634">
    <property type="term" value="C:nucleus"/>
    <property type="evidence" value="ECO:0007669"/>
    <property type="project" value="UniProtKB-SubCell"/>
</dbReference>
<dbReference type="CDD" id="cd16651">
    <property type="entry name" value="SPL-RING_NSE2"/>
    <property type="match status" value="1"/>
</dbReference>
<dbReference type="InterPro" id="IPR026846">
    <property type="entry name" value="Nse2(Mms21)"/>
</dbReference>
<feature type="region of interest" description="Disordered" evidence="10">
    <location>
        <begin position="148"/>
        <end position="183"/>
    </location>
</feature>
<accession>A0AAN7STC3</accession>
<evidence type="ECO:0000313" key="12">
    <source>
        <dbReference type="EMBL" id="KAK5080942.1"/>
    </source>
</evidence>
<evidence type="ECO:0000256" key="6">
    <source>
        <dbReference type="ARBA" id="ARBA00022771"/>
    </source>
</evidence>
<keyword evidence="4" id="KW-0808">Transferase</keyword>
<dbReference type="PANTHER" id="PTHR21330">
    <property type="entry name" value="E3 SUMO-PROTEIN LIGASE NSE2"/>
    <property type="match status" value="1"/>
</dbReference>
<feature type="compositionally biased region" description="Acidic residues" evidence="10">
    <location>
        <begin position="413"/>
        <end position="423"/>
    </location>
</feature>
<feature type="compositionally biased region" description="Basic and acidic residues" evidence="10">
    <location>
        <begin position="174"/>
        <end position="183"/>
    </location>
</feature>
<keyword evidence="5" id="KW-0479">Metal-binding</keyword>
<keyword evidence="7" id="KW-0833">Ubl conjugation pathway</keyword>
<feature type="region of interest" description="Disordered" evidence="10">
    <location>
        <begin position="408"/>
        <end position="492"/>
    </location>
</feature>
<dbReference type="GO" id="GO:0008270">
    <property type="term" value="F:zinc ion binding"/>
    <property type="evidence" value="ECO:0007669"/>
    <property type="project" value="UniProtKB-KW"/>
</dbReference>
<evidence type="ECO:0000256" key="8">
    <source>
        <dbReference type="ARBA" id="ARBA00022833"/>
    </source>
</evidence>
<keyword evidence="8" id="KW-0862">Zinc</keyword>
<dbReference type="SUPFAM" id="SSF57850">
    <property type="entry name" value="RING/U-box"/>
    <property type="match status" value="1"/>
</dbReference>
<keyword evidence="13" id="KW-1185">Reference proteome</keyword>
<feature type="compositionally biased region" description="Acidic residues" evidence="10">
    <location>
        <begin position="480"/>
        <end position="492"/>
    </location>
</feature>
<evidence type="ECO:0000256" key="3">
    <source>
        <dbReference type="ARBA" id="ARBA00008212"/>
    </source>
</evidence>
<evidence type="ECO:0000313" key="13">
    <source>
        <dbReference type="Proteomes" id="UP001309876"/>
    </source>
</evidence>
<feature type="compositionally biased region" description="Basic and acidic residues" evidence="10">
    <location>
        <begin position="452"/>
        <end position="461"/>
    </location>
</feature>
<organism evidence="12 13">
    <name type="scientific">Lithohypha guttulata</name>
    <dbReference type="NCBI Taxonomy" id="1690604"/>
    <lineage>
        <taxon>Eukaryota</taxon>
        <taxon>Fungi</taxon>
        <taxon>Dikarya</taxon>
        <taxon>Ascomycota</taxon>
        <taxon>Pezizomycotina</taxon>
        <taxon>Eurotiomycetes</taxon>
        <taxon>Chaetothyriomycetidae</taxon>
        <taxon>Chaetothyriales</taxon>
        <taxon>Trichomeriaceae</taxon>
        <taxon>Lithohypha</taxon>
    </lineage>
</organism>
<keyword evidence="6" id="KW-0863">Zinc-finger</keyword>
<evidence type="ECO:0000259" key="11">
    <source>
        <dbReference type="Pfam" id="PF11789"/>
    </source>
</evidence>
<feature type="compositionally biased region" description="Acidic residues" evidence="10">
    <location>
        <begin position="273"/>
        <end position="288"/>
    </location>
</feature>
<protein>
    <recommendedName>
        <fullName evidence="11">SP-RING-type domain-containing protein</fullName>
    </recommendedName>
</protein>
<sequence>MPIRASVASTRTATVTTFEHEPQEFPLTQKATDGLEALKQHGLRLGQASTQGQALEASLKKAAELLKQVVGDINDRAAEERTRRQNRLQKRANDGEQAETEEEKATYDEFQQKVEALNRKLDESVRRVVDDQAWHERIPESLQHVIAKSKDAHTRREAAEAKGQSENEEEEEEARPRPSTFHESERATALLHAAESTADTVWTSQTLTERYSENPVYADFYKIRFDAQHPGENAPPIPPAHTWFASQEGRGTQRRANVSQRDIQDAMPGGFVPDDDREDAHLDDEDTELQISSENRSCKCPLTLQYFKQPVTSRKCPHSFEKSAILGLIRTSTDRAPLTAEQLAVLTQQHPPRSRSRPEAEHYMRQTNKIAAQCPETGCREMLTADDLYDDQLLKRRTLRAIAAEERVRQADAEEGDGDDSDSDVLPGTQIRKRKRVVPIGSSPATVRRRTLIKDELRRDASVVPNSQPIGHSAEGAVMDVEDEEDEEEGDE</sequence>
<feature type="domain" description="SP-RING-type" evidence="11">
    <location>
        <begin position="288"/>
        <end position="379"/>
    </location>
</feature>
<feature type="region of interest" description="Disordered" evidence="10">
    <location>
        <begin position="77"/>
        <end position="106"/>
    </location>
</feature>
<evidence type="ECO:0000256" key="5">
    <source>
        <dbReference type="ARBA" id="ARBA00022723"/>
    </source>
</evidence>
<comment type="similarity">
    <text evidence="3">Belongs to the NSE2 family.</text>
</comment>
<evidence type="ECO:0000256" key="2">
    <source>
        <dbReference type="ARBA" id="ARBA00004718"/>
    </source>
</evidence>
<feature type="region of interest" description="Disordered" evidence="10">
    <location>
        <begin position="229"/>
        <end position="291"/>
    </location>
</feature>
<feature type="compositionally biased region" description="Basic and acidic residues" evidence="10">
    <location>
        <begin position="148"/>
        <end position="165"/>
    </location>
</feature>
<dbReference type="InterPro" id="IPR013083">
    <property type="entry name" value="Znf_RING/FYVE/PHD"/>
</dbReference>
<evidence type="ECO:0000256" key="10">
    <source>
        <dbReference type="SAM" id="MobiDB-lite"/>
    </source>
</evidence>
<reference evidence="12 13" key="1">
    <citation type="submission" date="2023-08" db="EMBL/GenBank/DDBJ databases">
        <title>Black Yeasts Isolated from many extreme environments.</title>
        <authorList>
            <person name="Coleine C."/>
            <person name="Stajich J.E."/>
            <person name="Selbmann L."/>
        </authorList>
    </citation>
    <scope>NUCLEOTIDE SEQUENCE [LARGE SCALE GENOMIC DNA]</scope>
    <source>
        <strain evidence="12 13">CCFEE 5910</strain>
    </source>
</reference>
<dbReference type="Proteomes" id="UP001309876">
    <property type="component" value="Unassembled WGS sequence"/>
</dbReference>
<gene>
    <name evidence="12" type="ORF">LTR05_008258</name>
</gene>
<dbReference type="Pfam" id="PF11789">
    <property type="entry name" value="zf-Nse"/>
    <property type="match status" value="1"/>
</dbReference>
<dbReference type="Gene3D" id="3.30.40.10">
    <property type="entry name" value="Zinc/RING finger domain, C3HC4 (zinc finger)"/>
    <property type="match status" value="1"/>
</dbReference>
<evidence type="ECO:0000256" key="9">
    <source>
        <dbReference type="ARBA" id="ARBA00023242"/>
    </source>
</evidence>
<dbReference type="AlphaFoldDB" id="A0AAN7STC3"/>
<comment type="subcellular location">
    <subcellularLocation>
        <location evidence="1">Nucleus</location>
    </subcellularLocation>
</comment>
<dbReference type="GO" id="GO:0030915">
    <property type="term" value="C:Smc5-Smc6 complex"/>
    <property type="evidence" value="ECO:0007669"/>
    <property type="project" value="InterPro"/>
</dbReference>
<evidence type="ECO:0000256" key="7">
    <source>
        <dbReference type="ARBA" id="ARBA00022786"/>
    </source>
</evidence>
<dbReference type="GO" id="GO:0000724">
    <property type="term" value="P:double-strand break repair via homologous recombination"/>
    <property type="evidence" value="ECO:0007669"/>
    <property type="project" value="InterPro"/>
</dbReference>
<comment type="caution">
    <text evidence="12">The sequence shown here is derived from an EMBL/GenBank/DDBJ whole genome shotgun (WGS) entry which is preliminary data.</text>
</comment>
<comment type="pathway">
    <text evidence="2">Protein modification; protein sumoylation.</text>
</comment>
<name>A0AAN7STC3_9EURO</name>
<dbReference type="GO" id="GO:0061665">
    <property type="term" value="F:SUMO ligase activity"/>
    <property type="evidence" value="ECO:0007669"/>
    <property type="project" value="TreeGrafter"/>
</dbReference>
<evidence type="ECO:0000256" key="1">
    <source>
        <dbReference type="ARBA" id="ARBA00004123"/>
    </source>
</evidence>
<dbReference type="GO" id="GO:0016925">
    <property type="term" value="P:protein sumoylation"/>
    <property type="evidence" value="ECO:0007669"/>
    <property type="project" value="TreeGrafter"/>
</dbReference>
<keyword evidence="9" id="KW-0539">Nucleus</keyword>
<proteinExistence type="inferred from homology"/>
<dbReference type="EMBL" id="JAVRRJ010000011">
    <property type="protein sequence ID" value="KAK5080942.1"/>
    <property type="molecule type" value="Genomic_DNA"/>
</dbReference>
<evidence type="ECO:0000256" key="4">
    <source>
        <dbReference type="ARBA" id="ARBA00022679"/>
    </source>
</evidence>
<dbReference type="PANTHER" id="PTHR21330:SF1">
    <property type="entry name" value="E3 SUMO-PROTEIN LIGASE NSE2"/>
    <property type="match status" value="1"/>
</dbReference>